<evidence type="ECO:0000259" key="6">
    <source>
        <dbReference type="SMART" id="SM00385"/>
    </source>
</evidence>
<name>A0AAX6I4B2_IRIPA</name>
<dbReference type="GO" id="GO:0019901">
    <property type="term" value="F:protein kinase binding"/>
    <property type="evidence" value="ECO:0007669"/>
    <property type="project" value="UniProtKB-UniRule"/>
</dbReference>
<evidence type="ECO:0000256" key="4">
    <source>
        <dbReference type="ARBA" id="ARBA00023306"/>
    </source>
</evidence>
<dbReference type="InterPro" id="IPR013922">
    <property type="entry name" value="Cyclin_PHO80-like"/>
</dbReference>
<dbReference type="EMBL" id="JANAVB010004999">
    <property type="protein sequence ID" value="KAJ6847687.1"/>
    <property type="molecule type" value="Genomic_DNA"/>
</dbReference>
<keyword evidence="3 5" id="KW-0195">Cyclin</keyword>
<gene>
    <name evidence="7" type="ORF">M6B38_276195</name>
</gene>
<dbReference type="AlphaFoldDB" id="A0AAX6I4B2"/>
<dbReference type="Gene3D" id="1.10.472.10">
    <property type="entry name" value="Cyclin-like"/>
    <property type="match status" value="1"/>
</dbReference>
<dbReference type="PANTHER" id="PTHR15615">
    <property type="match status" value="1"/>
</dbReference>
<organism evidence="7 8">
    <name type="scientific">Iris pallida</name>
    <name type="common">Sweet iris</name>
    <dbReference type="NCBI Taxonomy" id="29817"/>
    <lineage>
        <taxon>Eukaryota</taxon>
        <taxon>Viridiplantae</taxon>
        <taxon>Streptophyta</taxon>
        <taxon>Embryophyta</taxon>
        <taxon>Tracheophyta</taxon>
        <taxon>Spermatophyta</taxon>
        <taxon>Magnoliopsida</taxon>
        <taxon>Liliopsida</taxon>
        <taxon>Asparagales</taxon>
        <taxon>Iridaceae</taxon>
        <taxon>Iridoideae</taxon>
        <taxon>Irideae</taxon>
        <taxon>Iris</taxon>
    </lineage>
</organism>
<evidence type="ECO:0000256" key="1">
    <source>
        <dbReference type="ARBA" id="ARBA00007215"/>
    </source>
</evidence>
<accession>A0AAX6I4B2</accession>
<keyword evidence="2" id="KW-0132">Cell division</keyword>
<dbReference type="PANTHER" id="PTHR15615:SF108">
    <property type="entry name" value="PROTEIN CNPPD1"/>
    <property type="match status" value="1"/>
</dbReference>
<dbReference type="Pfam" id="PF08613">
    <property type="entry name" value="Cyclin"/>
    <property type="match status" value="1"/>
</dbReference>
<reference evidence="7" key="2">
    <citation type="submission" date="2023-04" db="EMBL/GenBank/DDBJ databases">
        <authorList>
            <person name="Bruccoleri R.E."/>
            <person name="Oakeley E.J."/>
            <person name="Faust A.-M."/>
            <person name="Dessus-Babus S."/>
            <person name="Altorfer M."/>
            <person name="Burckhardt D."/>
            <person name="Oertli M."/>
            <person name="Naumann U."/>
            <person name="Petersen F."/>
            <person name="Wong J."/>
        </authorList>
    </citation>
    <scope>NUCLEOTIDE SEQUENCE</scope>
    <source>
        <strain evidence="7">GSM-AAB239-AS_SAM_17_03QT</strain>
        <tissue evidence="7">Leaf</tissue>
    </source>
</reference>
<dbReference type="GO" id="GO:0051301">
    <property type="term" value="P:cell division"/>
    <property type="evidence" value="ECO:0007669"/>
    <property type="project" value="UniProtKB-UniRule"/>
</dbReference>
<dbReference type="SUPFAM" id="SSF47954">
    <property type="entry name" value="Cyclin-like"/>
    <property type="match status" value="1"/>
</dbReference>
<evidence type="ECO:0000256" key="2">
    <source>
        <dbReference type="ARBA" id="ARBA00022618"/>
    </source>
</evidence>
<reference evidence="7" key="1">
    <citation type="journal article" date="2023" name="GigaByte">
        <title>Genome assembly of the bearded iris, Iris pallida Lam.</title>
        <authorList>
            <person name="Bruccoleri R.E."/>
            <person name="Oakeley E.J."/>
            <person name="Faust A.M.E."/>
            <person name="Altorfer M."/>
            <person name="Dessus-Babus S."/>
            <person name="Burckhardt D."/>
            <person name="Oertli M."/>
            <person name="Naumann U."/>
            <person name="Petersen F."/>
            <person name="Wong J."/>
        </authorList>
    </citation>
    <scope>NUCLEOTIDE SEQUENCE</scope>
    <source>
        <strain evidence="7">GSM-AAB239-AS_SAM_17_03QT</strain>
    </source>
</reference>
<keyword evidence="4" id="KW-0131">Cell cycle</keyword>
<dbReference type="SMART" id="SM00385">
    <property type="entry name" value="CYCLIN"/>
    <property type="match status" value="1"/>
</dbReference>
<evidence type="ECO:0000313" key="8">
    <source>
        <dbReference type="Proteomes" id="UP001140949"/>
    </source>
</evidence>
<dbReference type="InterPro" id="IPR036915">
    <property type="entry name" value="Cyclin-like_sf"/>
</dbReference>
<dbReference type="Proteomes" id="UP001140949">
    <property type="component" value="Unassembled WGS sequence"/>
</dbReference>
<keyword evidence="8" id="KW-1185">Reference proteome</keyword>
<feature type="domain" description="Cyclin-like" evidence="6">
    <location>
        <begin position="80"/>
        <end position="164"/>
    </location>
</feature>
<evidence type="ECO:0000256" key="5">
    <source>
        <dbReference type="PIRNR" id="PIRNR027110"/>
    </source>
</evidence>
<dbReference type="PIRSF" id="PIRSF027110">
    <property type="entry name" value="PREG"/>
    <property type="match status" value="1"/>
</dbReference>
<protein>
    <recommendedName>
        <fullName evidence="5">Cyclin</fullName>
    </recommendedName>
</protein>
<evidence type="ECO:0000256" key="3">
    <source>
        <dbReference type="ARBA" id="ARBA00023127"/>
    </source>
</evidence>
<comment type="caution">
    <text evidence="7">The sequence shown here is derived from an EMBL/GenBank/DDBJ whole genome shotgun (WGS) entry which is preliminary data.</text>
</comment>
<proteinExistence type="inferred from homology"/>
<comment type="similarity">
    <text evidence="1">Belongs to the cyclin family. Cyclin U/P subfamily.</text>
</comment>
<dbReference type="InterPro" id="IPR012389">
    <property type="entry name" value="Cyclin_P/U"/>
</dbReference>
<evidence type="ECO:0000313" key="7">
    <source>
        <dbReference type="EMBL" id="KAJ6847687.1"/>
    </source>
</evidence>
<dbReference type="InterPro" id="IPR013763">
    <property type="entry name" value="Cyclin-like_dom"/>
</dbReference>
<sequence length="226" mass="25837">MGSLAHDGESIAPVSSELYVTLGLKESDKGVPEFPRVLSLISSILEKAAQKNDRLLDSKKRKEIVTMFHGFRAPNISIKSYMERIFKYSKCSPSCFILAQIYIDRFLQQPDFLLTSFNVHRLLMTSVVIAAKFIDDAFFKNAYYARVAGVSTEEMNRMELNLLFSLDFRLQVNMGTFGMYCLQLEKEAGEYHVERPIQVCRQKDWTNNIEESKCPSALQRCSCEAV</sequence>